<proteinExistence type="predicted"/>
<organism evidence="1 2">
    <name type="scientific">Pseudarthrobacter polychromogenes</name>
    <dbReference type="NCBI Taxonomy" id="1676"/>
    <lineage>
        <taxon>Bacteria</taxon>
        <taxon>Bacillati</taxon>
        <taxon>Actinomycetota</taxon>
        <taxon>Actinomycetes</taxon>
        <taxon>Micrococcales</taxon>
        <taxon>Micrococcaceae</taxon>
        <taxon>Pseudarthrobacter</taxon>
    </lineage>
</organism>
<reference evidence="2" key="1">
    <citation type="journal article" date="2019" name="Int. J. Syst. Evol. Microbiol.">
        <title>The Global Catalogue of Microorganisms (GCM) 10K type strain sequencing project: providing services to taxonomists for standard genome sequencing and annotation.</title>
        <authorList>
            <consortium name="The Broad Institute Genomics Platform"/>
            <consortium name="The Broad Institute Genome Sequencing Center for Infectious Disease"/>
            <person name="Wu L."/>
            <person name="Ma J."/>
        </authorList>
    </citation>
    <scope>NUCLEOTIDE SEQUENCE [LARGE SCALE GENOMIC DNA]</scope>
    <source>
        <strain evidence="2">CGMCC 1.1927</strain>
    </source>
</reference>
<protein>
    <recommendedName>
        <fullName evidence="3">DUF2004 domain-containing protein</fullName>
    </recommendedName>
</protein>
<keyword evidence="2" id="KW-1185">Reference proteome</keyword>
<dbReference type="EMBL" id="BMKU01000001">
    <property type="protein sequence ID" value="GGG84448.1"/>
    <property type="molecule type" value="Genomic_DNA"/>
</dbReference>
<dbReference type="Proteomes" id="UP000596938">
    <property type="component" value="Unassembled WGS sequence"/>
</dbReference>
<accession>A0ABQ1X9H5</accession>
<evidence type="ECO:0000313" key="2">
    <source>
        <dbReference type="Proteomes" id="UP000596938"/>
    </source>
</evidence>
<gene>
    <name evidence="1" type="ORF">GCM10011577_02560</name>
</gene>
<evidence type="ECO:0008006" key="3">
    <source>
        <dbReference type="Google" id="ProtNLM"/>
    </source>
</evidence>
<comment type="caution">
    <text evidence="1">The sequence shown here is derived from an EMBL/GenBank/DDBJ whole genome shotgun (WGS) entry which is preliminary data.</text>
</comment>
<evidence type="ECO:0000313" key="1">
    <source>
        <dbReference type="EMBL" id="GGG84448.1"/>
    </source>
</evidence>
<sequence>MLECAAVRVYVETMSKVASRHFGEIELNHGKDHLVAAKHELRGHPLELDLNITAHDHFDEAALRKVDYRLRFLPELVDEVRDMIAEELEQEGTSPQEYLHFHCNALKDEHLQKVFGVTDRSQLTNDVFLKALKLGHVGIYPGQPERYFVLDFTLGEHFTDEVLVASADEDGVVDDEIVWES</sequence>
<name>A0ABQ1X9H5_9MICC</name>